<keyword evidence="2" id="KW-1185">Reference proteome</keyword>
<sequence length="152" mass="17379">MQEWLSFSLSGSPHDVSCRPSLVPKETAAKKWTIYFCSTMVEKWILIISELRRVSQLSYKSDIITVSGLDEGDKKAIDRAFPDVVCQQDTDDDRFVLKGPLFNAMKVVNILTTQRGFSMKWNPTQHNIPLKPGNHDDRFAMLYHLSKTVSDQ</sequence>
<comment type="caution">
    <text evidence="1">The sequence shown here is derived from an EMBL/GenBank/DDBJ whole genome shotgun (WGS) entry which is preliminary data.</text>
</comment>
<dbReference type="Proteomes" id="UP000318571">
    <property type="component" value="Chromosome 1"/>
</dbReference>
<evidence type="ECO:0000313" key="2">
    <source>
        <dbReference type="Proteomes" id="UP000318571"/>
    </source>
</evidence>
<gene>
    <name evidence="1" type="ORF">TCAL_10193</name>
</gene>
<protein>
    <submittedName>
        <fullName evidence="1">Uncharacterized protein</fullName>
    </submittedName>
</protein>
<dbReference type="EMBL" id="VCGU01000010">
    <property type="protein sequence ID" value="TRY69456.1"/>
    <property type="molecule type" value="Genomic_DNA"/>
</dbReference>
<dbReference type="AlphaFoldDB" id="A0A553NVL3"/>
<organism evidence="1 2">
    <name type="scientific">Tigriopus californicus</name>
    <name type="common">Marine copepod</name>
    <dbReference type="NCBI Taxonomy" id="6832"/>
    <lineage>
        <taxon>Eukaryota</taxon>
        <taxon>Metazoa</taxon>
        <taxon>Ecdysozoa</taxon>
        <taxon>Arthropoda</taxon>
        <taxon>Crustacea</taxon>
        <taxon>Multicrustacea</taxon>
        <taxon>Hexanauplia</taxon>
        <taxon>Copepoda</taxon>
        <taxon>Harpacticoida</taxon>
        <taxon>Harpacticidae</taxon>
        <taxon>Tigriopus</taxon>
    </lineage>
</organism>
<evidence type="ECO:0000313" key="1">
    <source>
        <dbReference type="EMBL" id="TRY69456.1"/>
    </source>
</evidence>
<reference evidence="1 2" key="1">
    <citation type="journal article" date="2018" name="Nat. Ecol. Evol.">
        <title>Genomic signatures of mitonuclear coevolution across populations of Tigriopus californicus.</title>
        <authorList>
            <person name="Barreto F.S."/>
            <person name="Watson E.T."/>
            <person name="Lima T.G."/>
            <person name="Willett C.S."/>
            <person name="Edmands S."/>
            <person name="Li W."/>
            <person name="Burton R.S."/>
        </authorList>
    </citation>
    <scope>NUCLEOTIDE SEQUENCE [LARGE SCALE GENOMIC DNA]</scope>
    <source>
        <strain evidence="1 2">San Diego</strain>
    </source>
</reference>
<name>A0A553NVL3_TIGCA</name>
<accession>A0A553NVL3</accession>
<proteinExistence type="predicted"/>